<dbReference type="PANTHER" id="PTHR13604:SF0">
    <property type="entry name" value="ABASIC SITE PROCESSING PROTEIN HMCES"/>
    <property type="match status" value="1"/>
</dbReference>
<proteinExistence type="inferred from homology"/>
<evidence type="ECO:0000256" key="5">
    <source>
        <dbReference type="ARBA" id="ARBA00023124"/>
    </source>
</evidence>
<protein>
    <recommendedName>
        <fullName evidence="8">Abasic site processing protein</fullName>
        <ecNumber evidence="8">3.4.-.-</ecNumber>
    </recommendedName>
</protein>
<dbReference type="RefSeq" id="WP_340293790.1">
    <property type="nucleotide sequence ID" value="NZ_JBBJUP010000020.1"/>
</dbReference>
<reference evidence="9 10" key="1">
    <citation type="submission" date="2024-03" db="EMBL/GenBank/DDBJ databases">
        <title>Draft genome sequence of Pseudonocardia sp. DW16-2.</title>
        <authorList>
            <person name="Duangmal K."/>
        </authorList>
    </citation>
    <scope>NUCLEOTIDE SEQUENCE [LARGE SCALE GENOMIC DNA]</scope>
    <source>
        <strain evidence="9 10">DW16-2</strain>
    </source>
</reference>
<evidence type="ECO:0000313" key="10">
    <source>
        <dbReference type="Proteomes" id="UP001364211"/>
    </source>
</evidence>
<evidence type="ECO:0000313" key="9">
    <source>
        <dbReference type="EMBL" id="MEJ8281453.1"/>
    </source>
</evidence>
<evidence type="ECO:0000256" key="6">
    <source>
        <dbReference type="ARBA" id="ARBA00023125"/>
    </source>
</evidence>
<gene>
    <name evidence="9" type="ORF">WJX68_21140</name>
</gene>
<evidence type="ECO:0000256" key="8">
    <source>
        <dbReference type="RuleBase" id="RU364100"/>
    </source>
</evidence>
<dbReference type="PANTHER" id="PTHR13604">
    <property type="entry name" value="DC12-RELATED"/>
    <property type="match status" value="1"/>
</dbReference>
<keyword evidence="6" id="KW-0238">DNA-binding</keyword>
<evidence type="ECO:0000256" key="4">
    <source>
        <dbReference type="ARBA" id="ARBA00022801"/>
    </source>
</evidence>
<dbReference type="SUPFAM" id="SSF143081">
    <property type="entry name" value="BB1717-like"/>
    <property type="match status" value="1"/>
</dbReference>
<keyword evidence="4 8" id="KW-0378">Hydrolase</keyword>
<evidence type="ECO:0000256" key="3">
    <source>
        <dbReference type="ARBA" id="ARBA00022763"/>
    </source>
</evidence>
<evidence type="ECO:0000256" key="1">
    <source>
        <dbReference type="ARBA" id="ARBA00008136"/>
    </source>
</evidence>
<dbReference type="InterPro" id="IPR003738">
    <property type="entry name" value="SRAP"/>
</dbReference>
<dbReference type="InterPro" id="IPR036590">
    <property type="entry name" value="SRAP-like"/>
</dbReference>
<accession>A0ABU8TBX0</accession>
<evidence type="ECO:0000256" key="2">
    <source>
        <dbReference type="ARBA" id="ARBA00022670"/>
    </source>
</evidence>
<comment type="caution">
    <text evidence="9">The sequence shown here is derived from an EMBL/GenBank/DDBJ whole genome shotgun (WGS) entry which is preliminary data.</text>
</comment>
<dbReference type="EC" id="3.4.-.-" evidence="8"/>
<keyword evidence="7" id="KW-0456">Lyase</keyword>
<name>A0ABU8TBX0_9PSEU</name>
<keyword evidence="2 8" id="KW-0645">Protease</keyword>
<keyword evidence="10" id="KW-1185">Reference proteome</keyword>
<organism evidence="9 10">
    <name type="scientific">Pseudonocardia spirodelae</name>
    <dbReference type="NCBI Taxonomy" id="3133431"/>
    <lineage>
        <taxon>Bacteria</taxon>
        <taxon>Bacillati</taxon>
        <taxon>Actinomycetota</taxon>
        <taxon>Actinomycetes</taxon>
        <taxon>Pseudonocardiales</taxon>
        <taxon>Pseudonocardiaceae</taxon>
        <taxon>Pseudonocardia</taxon>
    </lineage>
</organism>
<keyword evidence="5" id="KW-0190">Covalent protein-DNA linkage</keyword>
<keyword evidence="3" id="KW-0227">DNA damage</keyword>
<sequence>MCGRYASTKAPADLADEFHAVDATEETSQRADYNVAPTKDITVVVERHPRDDDGTPDPDTTERSLRTVRWGLVPFWAKDPSAGARMVNARSETITEKPAFRRAVASRRCLFPMDGWYEWQRHDAVPASQGGTGKPTKQPYFTHYGDGATLAVAGIWEFWRPKDGELAAKYPDGLVTACVLTTGAVGPLAQVHDRMPLVLSPGDWADWLDPDARPDEDRVSRLLVPPTPELVATLEIRPVSPQVNNVRNNGPELLERIPDDQVVEPIQLDLLS</sequence>
<comment type="similarity">
    <text evidence="1 8">Belongs to the SOS response-associated peptidase family.</text>
</comment>
<dbReference type="Pfam" id="PF02586">
    <property type="entry name" value="SRAP"/>
    <property type="match status" value="1"/>
</dbReference>
<dbReference type="Proteomes" id="UP001364211">
    <property type="component" value="Unassembled WGS sequence"/>
</dbReference>
<evidence type="ECO:0000256" key="7">
    <source>
        <dbReference type="ARBA" id="ARBA00023239"/>
    </source>
</evidence>
<dbReference type="EMBL" id="JBBJUP010000020">
    <property type="protein sequence ID" value="MEJ8281453.1"/>
    <property type="molecule type" value="Genomic_DNA"/>
</dbReference>
<dbReference type="Gene3D" id="3.90.1680.10">
    <property type="entry name" value="SOS response associated peptidase-like"/>
    <property type="match status" value="1"/>
</dbReference>